<evidence type="ECO:0000313" key="1">
    <source>
        <dbReference type="EMBL" id="KAH7905869.1"/>
    </source>
</evidence>
<accession>A0ACB7ZYR9</accession>
<dbReference type="Proteomes" id="UP000790377">
    <property type="component" value="Unassembled WGS sequence"/>
</dbReference>
<sequence>MQSKIDRGESLFTCILRPPEEELGVETDELDEPEEEMEDISAVYPEHGIEIQTAGVSVDAPLYPWKSVSEFVTHVLFSSPRLRFSEAQKRAVLQWAKDLGAPSVPSLYAVKKTRERIQKLLGNPTEKVIATSGNAFYLNAVSKAISMDFANPLTRFSMQDYPEDGQGRMSQVHHGNKMLEGLPEDLAPPSVRVNRDVFFVNELLQQNTNQYFIPKKFFQARLQSSKSAEAELLALDSSASHAKLMPNPLRIKSGGRMVLTVPLIIFMDDVSGNISKQWNKHHVVYMSNALMPREMLEKEFCVRFVSSSPHASPLELMKGVKDSIRKATDDPIITFDVKYNDEVMLIPYDIFIAGDNPMQAEECSHGGLKCNYFCRTCKVGGTMAEKRTDEGYTAIFKCGEMRTPTETIEQIKSQIDLAKLSGGTEKVKNTVSQTGTRDAASAAIIERLLDLGKSLRKRAAGTPAMPEDQDTPTEILHTILLGVVKYFWGQTVYIMDKTHHLPTFQTRLASIETDGLNSPTLGADYISLAQVMPYLIYDFVPRTVLDSWIAIGRLVVLLWHTEIENIETYLADLSRAIEDFLSLSAQCAPSILLTKAKFHFLLHLPMFIRRFGPAILFSTERYESFNHVFRLASIYSNRQAPSRDTCQVFAEQDRVKHIITGGFWRDPETKHWVNAGPDILKYIAEHPQQRQMLGLPGAESVDIGAARLPTQINKKGYPETIPPIDWAETQAAPITDPTTQGHLSTTQFHAVKSFITREGDKASLRSHVIVSHNEGYRIGKITEILMPLEQRTASHVVISLFEFASELHSHLRVPCLQVSVPEHKIIVIPENIICTVNVQHDCMKSDCNSTHQIFERQERLLTTRTKNMIDHKPTNSYVLNSYALHNYRWIAACIPPALHAQNATPFISDHSAARVQAAKLVRSKKAAETMDHEPESNAADQDDRLLSCLLSPNLTGYLDELPENIFAYAKKNLSVFKIPARAMEDPEMSGFIDKLIKEVLTKQRAQIKQKIANSLKTKMHISILAKSLTPGGYYEITMAHWARIAFLVGPLRLVFARRINVSQMTLSDF</sequence>
<organism evidence="1 2">
    <name type="scientific">Hygrophoropsis aurantiaca</name>
    <dbReference type="NCBI Taxonomy" id="72124"/>
    <lineage>
        <taxon>Eukaryota</taxon>
        <taxon>Fungi</taxon>
        <taxon>Dikarya</taxon>
        <taxon>Basidiomycota</taxon>
        <taxon>Agaricomycotina</taxon>
        <taxon>Agaricomycetes</taxon>
        <taxon>Agaricomycetidae</taxon>
        <taxon>Boletales</taxon>
        <taxon>Coniophorineae</taxon>
        <taxon>Hygrophoropsidaceae</taxon>
        <taxon>Hygrophoropsis</taxon>
    </lineage>
</organism>
<dbReference type="EMBL" id="MU268110">
    <property type="protein sequence ID" value="KAH7905869.1"/>
    <property type="molecule type" value="Genomic_DNA"/>
</dbReference>
<protein>
    <submittedName>
        <fullName evidence="1">Uncharacterized protein</fullName>
    </submittedName>
</protein>
<reference evidence="1" key="1">
    <citation type="journal article" date="2021" name="New Phytol.">
        <title>Evolutionary innovations through gain and loss of genes in the ectomycorrhizal Boletales.</title>
        <authorList>
            <person name="Wu G."/>
            <person name="Miyauchi S."/>
            <person name="Morin E."/>
            <person name="Kuo A."/>
            <person name="Drula E."/>
            <person name="Varga T."/>
            <person name="Kohler A."/>
            <person name="Feng B."/>
            <person name="Cao Y."/>
            <person name="Lipzen A."/>
            <person name="Daum C."/>
            <person name="Hundley H."/>
            <person name="Pangilinan J."/>
            <person name="Johnson J."/>
            <person name="Barry K."/>
            <person name="LaButti K."/>
            <person name="Ng V."/>
            <person name="Ahrendt S."/>
            <person name="Min B."/>
            <person name="Choi I.G."/>
            <person name="Park H."/>
            <person name="Plett J.M."/>
            <person name="Magnuson J."/>
            <person name="Spatafora J.W."/>
            <person name="Nagy L.G."/>
            <person name="Henrissat B."/>
            <person name="Grigoriev I.V."/>
            <person name="Yang Z.L."/>
            <person name="Xu J."/>
            <person name="Martin F.M."/>
        </authorList>
    </citation>
    <scope>NUCLEOTIDE SEQUENCE</scope>
    <source>
        <strain evidence="1">ATCC 28755</strain>
    </source>
</reference>
<name>A0ACB7ZYR9_9AGAM</name>
<gene>
    <name evidence="1" type="ORF">BJ138DRAFT_1094753</name>
</gene>
<proteinExistence type="predicted"/>
<keyword evidence="2" id="KW-1185">Reference proteome</keyword>
<evidence type="ECO:0000313" key="2">
    <source>
        <dbReference type="Proteomes" id="UP000790377"/>
    </source>
</evidence>
<comment type="caution">
    <text evidence="1">The sequence shown here is derived from an EMBL/GenBank/DDBJ whole genome shotgun (WGS) entry which is preliminary data.</text>
</comment>